<comment type="caution">
    <text evidence="1">The sequence shown here is derived from an EMBL/GenBank/DDBJ whole genome shotgun (WGS) entry which is preliminary data.</text>
</comment>
<accession>A0A0V1AFU2</accession>
<gene>
    <name evidence="1" type="ORF">T12_9904</name>
</gene>
<protein>
    <submittedName>
        <fullName evidence="1">Uncharacterized protein</fullName>
    </submittedName>
</protein>
<organism evidence="1 2">
    <name type="scientific">Trichinella patagoniensis</name>
    <dbReference type="NCBI Taxonomy" id="990121"/>
    <lineage>
        <taxon>Eukaryota</taxon>
        <taxon>Metazoa</taxon>
        <taxon>Ecdysozoa</taxon>
        <taxon>Nematoda</taxon>
        <taxon>Enoplea</taxon>
        <taxon>Dorylaimia</taxon>
        <taxon>Trichinellida</taxon>
        <taxon>Trichinellidae</taxon>
        <taxon>Trichinella</taxon>
    </lineage>
</organism>
<evidence type="ECO:0000313" key="1">
    <source>
        <dbReference type="EMBL" id="KRY23639.1"/>
    </source>
</evidence>
<proteinExistence type="predicted"/>
<sequence length="79" mass="9015">MGKKDRWKKANRYKYNLLAISAIDGQPASATFVNFLFHLHNVKLASPKAKVVASRRLVIKKRRLLNFFPSGEKLCLDGQ</sequence>
<dbReference type="EMBL" id="JYDQ01000002">
    <property type="protein sequence ID" value="KRY23639.1"/>
    <property type="molecule type" value="Genomic_DNA"/>
</dbReference>
<reference evidence="1 2" key="1">
    <citation type="submission" date="2015-01" db="EMBL/GenBank/DDBJ databases">
        <title>Evolution of Trichinella species and genotypes.</title>
        <authorList>
            <person name="Korhonen P.K."/>
            <person name="Edoardo P."/>
            <person name="Giuseppe L.R."/>
            <person name="Gasser R.B."/>
        </authorList>
    </citation>
    <scope>NUCLEOTIDE SEQUENCE [LARGE SCALE GENOMIC DNA]</scope>
    <source>
        <strain evidence="1">ISS2496</strain>
    </source>
</reference>
<keyword evidence="2" id="KW-1185">Reference proteome</keyword>
<dbReference type="Proteomes" id="UP000054783">
    <property type="component" value="Unassembled WGS sequence"/>
</dbReference>
<dbReference type="AlphaFoldDB" id="A0A0V1AFU2"/>
<name>A0A0V1AFU2_9BILA</name>
<evidence type="ECO:0000313" key="2">
    <source>
        <dbReference type="Proteomes" id="UP000054783"/>
    </source>
</evidence>